<dbReference type="SUPFAM" id="SSF55729">
    <property type="entry name" value="Acyl-CoA N-acyltransferases (Nat)"/>
    <property type="match status" value="1"/>
</dbReference>
<keyword evidence="3" id="KW-1185">Reference proteome</keyword>
<evidence type="ECO:0000313" key="3">
    <source>
        <dbReference type="Proteomes" id="UP001548590"/>
    </source>
</evidence>
<organism evidence="2 3">
    <name type="scientific">Uliginosibacterium paludis</name>
    <dbReference type="NCBI Taxonomy" id="1615952"/>
    <lineage>
        <taxon>Bacteria</taxon>
        <taxon>Pseudomonadati</taxon>
        <taxon>Pseudomonadota</taxon>
        <taxon>Betaproteobacteria</taxon>
        <taxon>Rhodocyclales</taxon>
        <taxon>Zoogloeaceae</taxon>
        <taxon>Uliginosibacterium</taxon>
    </lineage>
</organism>
<sequence>MPEFELIDVCTETGAIAEAGWLAAAEPVHRQLRPSLPPDYLGKMQRVFAGGGRMSLATQESRVVGLAVWRVFEDTYNGVKFYVDDLVTDEAHRSSGAGKALMALLARHARHCGADGITLDSGVQRHRAHAFYFREGFSILSHNFKKQLV</sequence>
<dbReference type="InterPro" id="IPR016181">
    <property type="entry name" value="Acyl_CoA_acyltransferase"/>
</dbReference>
<dbReference type="CDD" id="cd04301">
    <property type="entry name" value="NAT_SF"/>
    <property type="match status" value="1"/>
</dbReference>
<reference evidence="2 3" key="1">
    <citation type="submission" date="2024-07" db="EMBL/GenBank/DDBJ databases">
        <title>Uliginosibacterium paludis KCTC:42655.</title>
        <authorList>
            <person name="Kim M.K."/>
        </authorList>
    </citation>
    <scope>NUCLEOTIDE SEQUENCE [LARGE SCALE GENOMIC DNA]</scope>
    <source>
        <strain evidence="2 3">KCTC 42655</strain>
    </source>
</reference>
<evidence type="ECO:0000313" key="2">
    <source>
        <dbReference type="EMBL" id="MET1490046.1"/>
    </source>
</evidence>
<feature type="domain" description="N-acetyltransferase" evidence="1">
    <location>
        <begin position="12"/>
        <end position="149"/>
    </location>
</feature>
<name>A0ABV2CQ53_9RHOO</name>
<dbReference type="Gene3D" id="3.40.630.30">
    <property type="match status" value="1"/>
</dbReference>
<dbReference type="Proteomes" id="UP001548590">
    <property type="component" value="Unassembled WGS sequence"/>
</dbReference>
<protein>
    <submittedName>
        <fullName evidence="2">GNAT family N-acetyltransferase</fullName>
    </submittedName>
</protein>
<dbReference type="PROSITE" id="PS51186">
    <property type="entry name" value="GNAT"/>
    <property type="match status" value="1"/>
</dbReference>
<comment type="caution">
    <text evidence="2">The sequence shown here is derived from an EMBL/GenBank/DDBJ whole genome shotgun (WGS) entry which is preliminary data.</text>
</comment>
<dbReference type="EMBL" id="JBEWLZ010000004">
    <property type="protein sequence ID" value="MET1490046.1"/>
    <property type="molecule type" value="Genomic_DNA"/>
</dbReference>
<accession>A0ABV2CQ53</accession>
<dbReference type="InterPro" id="IPR000182">
    <property type="entry name" value="GNAT_dom"/>
</dbReference>
<dbReference type="Pfam" id="PF00583">
    <property type="entry name" value="Acetyltransf_1"/>
    <property type="match status" value="1"/>
</dbReference>
<evidence type="ECO:0000259" key="1">
    <source>
        <dbReference type="PROSITE" id="PS51186"/>
    </source>
</evidence>
<gene>
    <name evidence="2" type="ORF">ABVT11_09425</name>
</gene>
<dbReference type="RefSeq" id="WP_345923472.1">
    <property type="nucleotide sequence ID" value="NZ_JBDIVF010000001.1"/>
</dbReference>
<proteinExistence type="predicted"/>